<evidence type="ECO:0000256" key="1">
    <source>
        <dbReference type="ARBA" id="ARBA00010541"/>
    </source>
</evidence>
<dbReference type="Gene3D" id="2.40.10.10">
    <property type="entry name" value="Trypsin-like serine proteases"/>
    <property type="match status" value="2"/>
</dbReference>
<protein>
    <submittedName>
        <fullName evidence="6">Trypsin-like peptidase domain-containing protein</fullName>
    </submittedName>
</protein>
<dbReference type="SMART" id="SM00228">
    <property type="entry name" value="PDZ"/>
    <property type="match status" value="1"/>
</dbReference>
<evidence type="ECO:0000256" key="2">
    <source>
        <dbReference type="ARBA" id="ARBA00022670"/>
    </source>
</evidence>
<dbReference type="GO" id="GO:0004252">
    <property type="term" value="F:serine-type endopeptidase activity"/>
    <property type="evidence" value="ECO:0007669"/>
    <property type="project" value="InterPro"/>
</dbReference>
<comment type="similarity">
    <text evidence="1">Belongs to the peptidase S1C family.</text>
</comment>
<dbReference type="Gene3D" id="2.30.42.10">
    <property type="match status" value="1"/>
</dbReference>
<feature type="domain" description="PDZ" evidence="5">
    <location>
        <begin position="199"/>
        <end position="291"/>
    </location>
</feature>
<name>A0A975HLI0_9GAMM</name>
<dbReference type="InterPro" id="IPR043504">
    <property type="entry name" value="Peptidase_S1_PA_chymotrypsin"/>
</dbReference>
<dbReference type="GO" id="GO:0006515">
    <property type="term" value="P:protein quality control for misfolded or incompletely synthesized proteins"/>
    <property type="evidence" value="ECO:0007669"/>
    <property type="project" value="TreeGrafter"/>
</dbReference>
<gene>
    <name evidence="6" type="ORF">J1N51_11985</name>
</gene>
<evidence type="ECO:0000313" key="7">
    <source>
        <dbReference type="Proteomes" id="UP000682739"/>
    </source>
</evidence>
<dbReference type="InterPro" id="IPR001478">
    <property type="entry name" value="PDZ"/>
</dbReference>
<sequence>MSFSYAVKEAAPAVVNIYSVASMRPGTNTPEVFDDLGSGVIMTSNGHILTNYHVVDRAESILVDLQDGRQFNAEVIGLDKVTDLALLKIDAVNLPTIPQQADLEPQVGDIVLAIGNPLNFGQTITQGIISATSKKRPGSSYVDFIQMDAAINIGNSGGALVNSQGKLVGINTAAQGSLGVQGIFFAIPYKLAKSVMDKLMAYGEVTRGYLGISGEQINQYGQPVRTQIEPVAGVLITEVDPFGPGWAGGLRRGDIVLALNGKQVVSIMHMSAMVENMEPGTQITLDVSRNKRVQQFTVTIGKLGEE</sequence>
<keyword evidence="7" id="KW-1185">Reference proteome</keyword>
<dbReference type="PANTHER" id="PTHR22939">
    <property type="entry name" value="SERINE PROTEASE FAMILY S1C HTRA-RELATED"/>
    <property type="match status" value="1"/>
</dbReference>
<dbReference type="Pfam" id="PF13365">
    <property type="entry name" value="Trypsin_2"/>
    <property type="match status" value="1"/>
</dbReference>
<dbReference type="InterPro" id="IPR036034">
    <property type="entry name" value="PDZ_sf"/>
</dbReference>
<dbReference type="EMBL" id="CP072110">
    <property type="protein sequence ID" value="QTH65384.1"/>
    <property type="molecule type" value="Genomic_DNA"/>
</dbReference>
<dbReference type="GO" id="GO:0042597">
    <property type="term" value="C:periplasmic space"/>
    <property type="evidence" value="ECO:0007669"/>
    <property type="project" value="TreeGrafter"/>
</dbReference>
<evidence type="ECO:0000256" key="4">
    <source>
        <dbReference type="ARBA" id="ARBA00022825"/>
    </source>
</evidence>
<evidence type="ECO:0000259" key="5">
    <source>
        <dbReference type="PROSITE" id="PS50106"/>
    </source>
</evidence>
<reference evidence="6" key="1">
    <citation type="submission" date="2021-03" db="EMBL/GenBank/DDBJ databases">
        <title>Description of Psychrosphaera ytuae sp. nov. isolated from deep sea sediment of South China Sea.</title>
        <authorList>
            <person name="Zhang J."/>
            <person name="Xu X.-D."/>
        </authorList>
    </citation>
    <scope>NUCLEOTIDE SEQUENCE</scope>
    <source>
        <strain evidence="6">MTZ26</strain>
    </source>
</reference>
<dbReference type="PROSITE" id="PS50106">
    <property type="entry name" value="PDZ"/>
    <property type="match status" value="1"/>
</dbReference>
<dbReference type="KEGG" id="psym:J1N51_11985"/>
<keyword evidence="4" id="KW-0720">Serine protease</keyword>
<evidence type="ECO:0000256" key="3">
    <source>
        <dbReference type="ARBA" id="ARBA00022801"/>
    </source>
</evidence>
<dbReference type="Proteomes" id="UP000682739">
    <property type="component" value="Chromosome"/>
</dbReference>
<dbReference type="AlphaFoldDB" id="A0A975HLI0"/>
<organism evidence="6 7">
    <name type="scientific">Psychrosphaera ytuae</name>
    <dbReference type="NCBI Taxonomy" id="2820710"/>
    <lineage>
        <taxon>Bacteria</taxon>
        <taxon>Pseudomonadati</taxon>
        <taxon>Pseudomonadota</taxon>
        <taxon>Gammaproteobacteria</taxon>
        <taxon>Alteromonadales</taxon>
        <taxon>Pseudoalteromonadaceae</taxon>
        <taxon>Psychrosphaera</taxon>
    </lineage>
</organism>
<dbReference type="Pfam" id="PF13180">
    <property type="entry name" value="PDZ_2"/>
    <property type="match status" value="1"/>
</dbReference>
<dbReference type="PRINTS" id="PR00834">
    <property type="entry name" value="PROTEASES2C"/>
</dbReference>
<dbReference type="SUPFAM" id="SSF50494">
    <property type="entry name" value="Trypsin-like serine proteases"/>
    <property type="match status" value="1"/>
</dbReference>
<evidence type="ECO:0000313" key="6">
    <source>
        <dbReference type="EMBL" id="QTH65384.1"/>
    </source>
</evidence>
<accession>A0A975HLI0</accession>
<keyword evidence="2" id="KW-0645">Protease</keyword>
<dbReference type="PANTHER" id="PTHR22939:SF101">
    <property type="entry name" value="PERIPLASMIC PH-DEPENDENT SERINE ENDOPROTEASE DEGQ"/>
    <property type="match status" value="1"/>
</dbReference>
<proteinExistence type="inferred from homology"/>
<keyword evidence="3" id="KW-0378">Hydrolase</keyword>
<dbReference type="SUPFAM" id="SSF50156">
    <property type="entry name" value="PDZ domain-like"/>
    <property type="match status" value="1"/>
</dbReference>
<dbReference type="InterPro" id="IPR009003">
    <property type="entry name" value="Peptidase_S1_PA"/>
</dbReference>
<dbReference type="InterPro" id="IPR001940">
    <property type="entry name" value="Peptidase_S1C"/>
</dbReference>